<feature type="region of interest" description="Disordered" evidence="7">
    <location>
        <begin position="428"/>
        <end position="451"/>
    </location>
</feature>
<feature type="transmembrane region" description="Helical" evidence="8">
    <location>
        <begin position="354"/>
        <end position="376"/>
    </location>
</feature>
<dbReference type="Gene3D" id="1.20.1250.20">
    <property type="entry name" value="MFS general substrate transporter like domains"/>
    <property type="match status" value="1"/>
</dbReference>
<dbReference type="GO" id="GO:0005886">
    <property type="term" value="C:plasma membrane"/>
    <property type="evidence" value="ECO:0007669"/>
    <property type="project" value="UniProtKB-SubCell"/>
</dbReference>
<dbReference type="PANTHER" id="PTHR23513">
    <property type="entry name" value="INTEGRAL MEMBRANE EFFLUX PROTEIN-RELATED"/>
    <property type="match status" value="1"/>
</dbReference>
<dbReference type="PANTHER" id="PTHR23513:SF11">
    <property type="entry name" value="STAPHYLOFERRIN A TRANSPORTER"/>
    <property type="match status" value="1"/>
</dbReference>
<keyword evidence="5 8" id="KW-1133">Transmembrane helix</keyword>
<keyword evidence="3" id="KW-1003">Cell membrane</keyword>
<evidence type="ECO:0000313" key="9">
    <source>
        <dbReference type="EMBL" id="QNV38111.1"/>
    </source>
</evidence>
<feature type="transmembrane region" description="Helical" evidence="8">
    <location>
        <begin position="294"/>
        <end position="312"/>
    </location>
</feature>
<proteinExistence type="predicted"/>
<evidence type="ECO:0000256" key="2">
    <source>
        <dbReference type="ARBA" id="ARBA00022448"/>
    </source>
</evidence>
<evidence type="ECO:0000256" key="8">
    <source>
        <dbReference type="SAM" id="Phobius"/>
    </source>
</evidence>
<evidence type="ECO:0000256" key="7">
    <source>
        <dbReference type="SAM" id="MobiDB-lite"/>
    </source>
</evidence>
<dbReference type="EMBL" id="CP061539">
    <property type="protein sequence ID" value="QNV38111.1"/>
    <property type="molecule type" value="Genomic_DNA"/>
</dbReference>
<gene>
    <name evidence="9" type="ORF">IDM49_02145</name>
</gene>
<feature type="transmembrane region" description="Helical" evidence="8">
    <location>
        <begin position="268"/>
        <end position="287"/>
    </location>
</feature>
<evidence type="ECO:0000313" key="10">
    <source>
        <dbReference type="Proteomes" id="UP000516404"/>
    </source>
</evidence>
<dbReference type="SUPFAM" id="SSF103473">
    <property type="entry name" value="MFS general substrate transporter"/>
    <property type="match status" value="1"/>
</dbReference>
<organism evidence="9 10">
    <name type="scientific">Rothia terrae</name>
    <dbReference type="NCBI Taxonomy" id="396015"/>
    <lineage>
        <taxon>Bacteria</taxon>
        <taxon>Bacillati</taxon>
        <taxon>Actinomycetota</taxon>
        <taxon>Actinomycetes</taxon>
        <taxon>Micrococcales</taxon>
        <taxon>Micrococcaceae</taxon>
        <taxon>Rothia</taxon>
    </lineage>
</organism>
<keyword evidence="2" id="KW-0813">Transport</keyword>
<comment type="subcellular location">
    <subcellularLocation>
        <location evidence="1">Cell membrane</location>
        <topology evidence="1">Multi-pass membrane protein</topology>
    </subcellularLocation>
</comment>
<accession>A0A7H2BEL5</accession>
<dbReference type="RefSeq" id="WP_190724865.1">
    <property type="nucleotide sequence ID" value="NZ_CP061539.1"/>
</dbReference>
<reference evidence="9 10" key="1">
    <citation type="submission" date="2020-09" db="EMBL/GenBank/DDBJ databases">
        <title>Investigation of environmental microbes.</title>
        <authorList>
            <person name="Ou Y."/>
            <person name="Kang Q."/>
        </authorList>
    </citation>
    <scope>NUCLEOTIDE SEQUENCE [LARGE SCALE GENOMIC DNA]</scope>
    <source>
        <strain evidence="9 10">KJZ-14</strain>
    </source>
</reference>
<feature type="transmembrane region" description="Helical" evidence="8">
    <location>
        <begin position="58"/>
        <end position="77"/>
    </location>
</feature>
<keyword evidence="10" id="KW-1185">Reference proteome</keyword>
<dbReference type="KEGG" id="rter:IDM49_02145"/>
<evidence type="ECO:0000256" key="3">
    <source>
        <dbReference type="ARBA" id="ARBA00022475"/>
    </source>
</evidence>
<sequence length="451" mass="48788">MQGPQPVVDKSTTFRSLWIMNYRIWFVGALVSNIGTWMQRIAQDWLVFNELSDQDSTQMGIVMALQFAPQLLIAPYAGVVADRYDRRKVLLWTQSGMGLLSLGLGLLTISGLAQLWHVYFFALALGVVTALDSPVRQTFVSELVSDQDLPNAVALNSMSFNSARMIGPAIAGVMVAAVGSGPVFLINTVTFVAMIAAILLIRIEQLRYFERASKAKSRLRDGLSYLKTRPDILAVMVAVFLVGTFGLNSAMNIAAMATTEFGHGAGEFGFLNSILAIGSVTGTLLAARREVPRLRYIFGACAGFGLACFFAALSPNMWFFAIALVPMGLMALTLITSANAYVQVTTEPLMRGRVMSLYMAVFMGGTPIGAPLVGMVNDVFGARWGLGVAVIASLLAAAIGVGWYMRSQQLHVVFDRSASTKFVLRKREEGATDNDNEPPAVTAAIDVQEPR</sequence>
<dbReference type="CDD" id="cd06173">
    <property type="entry name" value="MFS_MefA_like"/>
    <property type="match status" value="1"/>
</dbReference>
<evidence type="ECO:0000256" key="5">
    <source>
        <dbReference type="ARBA" id="ARBA00022989"/>
    </source>
</evidence>
<keyword evidence="4 8" id="KW-0812">Transmembrane</keyword>
<dbReference type="GeneID" id="96623026"/>
<evidence type="ECO:0000256" key="4">
    <source>
        <dbReference type="ARBA" id="ARBA00022692"/>
    </source>
</evidence>
<evidence type="ECO:0000256" key="1">
    <source>
        <dbReference type="ARBA" id="ARBA00004651"/>
    </source>
</evidence>
<dbReference type="InterPro" id="IPR010290">
    <property type="entry name" value="TM_effector"/>
</dbReference>
<feature type="transmembrane region" description="Helical" evidence="8">
    <location>
        <begin position="165"/>
        <end position="185"/>
    </location>
</feature>
<feature type="transmembrane region" description="Helical" evidence="8">
    <location>
        <begin position="318"/>
        <end position="342"/>
    </location>
</feature>
<dbReference type="Pfam" id="PF05977">
    <property type="entry name" value="MFS_3"/>
    <property type="match status" value="1"/>
</dbReference>
<name>A0A7H2BEL5_9MICC</name>
<keyword evidence="6 8" id="KW-0472">Membrane</keyword>
<feature type="transmembrane region" description="Helical" evidence="8">
    <location>
        <begin position="382"/>
        <end position="404"/>
    </location>
</feature>
<feature type="transmembrane region" description="Helical" evidence="8">
    <location>
        <begin position="230"/>
        <end position="248"/>
    </location>
</feature>
<feature type="transmembrane region" description="Helical" evidence="8">
    <location>
        <begin position="20"/>
        <end position="38"/>
    </location>
</feature>
<evidence type="ECO:0000256" key="6">
    <source>
        <dbReference type="ARBA" id="ARBA00023136"/>
    </source>
</evidence>
<dbReference type="AlphaFoldDB" id="A0A7H2BEL5"/>
<protein>
    <submittedName>
        <fullName evidence="9">MFS transporter</fullName>
    </submittedName>
</protein>
<dbReference type="InterPro" id="IPR036259">
    <property type="entry name" value="MFS_trans_sf"/>
</dbReference>
<dbReference type="Proteomes" id="UP000516404">
    <property type="component" value="Chromosome"/>
</dbReference>